<dbReference type="Pfam" id="PF13472">
    <property type="entry name" value="Lipase_GDSL_2"/>
    <property type="match status" value="1"/>
</dbReference>
<dbReference type="EC" id="3.1.1.47" evidence="2"/>
<dbReference type="GO" id="GO:0005634">
    <property type="term" value="C:nucleus"/>
    <property type="evidence" value="ECO:0007669"/>
    <property type="project" value="UniProtKB-SubCell"/>
</dbReference>
<organism evidence="13 14">
    <name type="scientific">Atractosteus spatula</name>
    <name type="common">Alligator gar</name>
    <name type="synonym">Lepisosteus spatula</name>
    <dbReference type="NCBI Taxonomy" id="7917"/>
    <lineage>
        <taxon>Eukaryota</taxon>
        <taxon>Metazoa</taxon>
        <taxon>Chordata</taxon>
        <taxon>Craniata</taxon>
        <taxon>Vertebrata</taxon>
        <taxon>Euteleostomi</taxon>
        <taxon>Actinopterygii</taxon>
        <taxon>Neopterygii</taxon>
        <taxon>Holostei</taxon>
        <taxon>Semionotiformes</taxon>
        <taxon>Lepisosteidae</taxon>
        <taxon>Atractosteus</taxon>
    </lineage>
</organism>
<evidence type="ECO:0000313" key="13">
    <source>
        <dbReference type="EMBL" id="MBN3319366.1"/>
    </source>
</evidence>
<feature type="non-terminal residue" evidence="13">
    <location>
        <position position="702"/>
    </location>
</feature>
<comment type="function">
    <text evidence="7">Probable lipase.</text>
</comment>
<evidence type="ECO:0000256" key="11">
    <source>
        <dbReference type="ARBA" id="ARBA00048078"/>
    </source>
</evidence>
<dbReference type="Pfam" id="PF11718">
    <property type="entry name" value="CPSF73-100_C"/>
    <property type="match status" value="1"/>
</dbReference>
<evidence type="ECO:0000313" key="14">
    <source>
        <dbReference type="Proteomes" id="UP000736164"/>
    </source>
</evidence>
<gene>
    <name evidence="13" type="primary">Cpsf3_0</name>
    <name evidence="13" type="ORF">GTO95_0004781</name>
</gene>
<dbReference type="PANTHER" id="PTHR14209">
    <property type="entry name" value="ISOAMYL ACETATE-HYDROLYZING ESTERASE 1"/>
    <property type="match status" value="1"/>
</dbReference>
<dbReference type="Gene3D" id="3.40.50.1110">
    <property type="entry name" value="SGNH hydrolase"/>
    <property type="match status" value="2"/>
</dbReference>
<evidence type="ECO:0000259" key="12">
    <source>
        <dbReference type="SMART" id="SM01098"/>
    </source>
</evidence>
<evidence type="ECO:0000256" key="5">
    <source>
        <dbReference type="ARBA" id="ARBA00023242"/>
    </source>
</evidence>
<comment type="catalytic activity">
    <reaction evidence="11">
        <text>a 1-O-alkyl-2-acetyl-sn-glycero-3-phosphocholine + H2O = a 1-O-alkyl-sn-glycero-3-phosphocholine + acetate + H(+)</text>
        <dbReference type="Rhea" id="RHEA:17777"/>
        <dbReference type="ChEBI" id="CHEBI:15377"/>
        <dbReference type="ChEBI" id="CHEBI:15378"/>
        <dbReference type="ChEBI" id="CHEBI:30089"/>
        <dbReference type="ChEBI" id="CHEBI:30909"/>
        <dbReference type="ChEBI" id="CHEBI:36707"/>
        <dbReference type="EC" id="3.1.1.47"/>
    </reaction>
    <physiologicalReaction direction="left-to-right" evidence="11">
        <dbReference type="Rhea" id="RHEA:17778"/>
    </physiologicalReaction>
</comment>
<keyword evidence="4" id="KW-0378">Hydrolase</keyword>
<dbReference type="InterPro" id="IPR021718">
    <property type="entry name" value="CPSF73-100_C"/>
</dbReference>
<evidence type="ECO:0000256" key="8">
    <source>
        <dbReference type="ARBA" id="ARBA00025755"/>
    </source>
</evidence>
<feature type="domain" description="Pre-mRNA 3'-end-processing endonuclease polyadenylation factor C-term" evidence="12">
    <location>
        <begin position="54"/>
        <end position="260"/>
    </location>
</feature>
<protein>
    <recommendedName>
        <fullName evidence="9">Isoamyl acetate-hydrolyzing esterase 1 homolog</fullName>
        <ecNumber evidence="2">3.1.1.47</ecNumber>
    </recommendedName>
</protein>
<accession>A0A8J7NX85</accession>
<dbReference type="InterPro" id="IPR045136">
    <property type="entry name" value="Iah1-like"/>
</dbReference>
<dbReference type="GO" id="GO:0006397">
    <property type="term" value="P:mRNA processing"/>
    <property type="evidence" value="ECO:0007669"/>
    <property type="project" value="UniProtKB-KW"/>
</dbReference>
<dbReference type="CDD" id="cd01838">
    <property type="entry name" value="Isoamyl_acetate_hydrolase_like"/>
    <property type="match status" value="2"/>
</dbReference>
<comment type="catalytic activity">
    <reaction evidence="6">
        <text>1-O-hexadecyl-2-acetyl-sn-glycero-3-phosphocholine + H2O = 1-O-hexadecyl-sn-glycero-3-phosphocholine + acetate + H(+)</text>
        <dbReference type="Rhea" id="RHEA:40479"/>
        <dbReference type="ChEBI" id="CHEBI:15377"/>
        <dbReference type="ChEBI" id="CHEBI:15378"/>
        <dbReference type="ChEBI" id="CHEBI:30089"/>
        <dbReference type="ChEBI" id="CHEBI:44811"/>
        <dbReference type="ChEBI" id="CHEBI:64496"/>
    </reaction>
    <physiologicalReaction direction="left-to-right" evidence="6">
        <dbReference type="Rhea" id="RHEA:40480"/>
    </physiologicalReaction>
</comment>
<dbReference type="SMART" id="SM01098">
    <property type="entry name" value="CPSF73-100_C"/>
    <property type="match status" value="1"/>
</dbReference>
<dbReference type="EMBL" id="JAAWVO010044430">
    <property type="protein sequence ID" value="MBN3319366.1"/>
    <property type="molecule type" value="Genomic_DNA"/>
</dbReference>
<keyword evidence="5" id="KW-0539">Nucleus</keyword>
<dbReference type="FunFam" id="3.40.50.1110:FF:000002">
    <property type="entry name" value="isoamyl acetate-hydrolyzing esterase 1 homolog"/>
    <property type="match status" value="1"/>
</dbReference>
<comment type="subcellular location">
    <subcellularLocation>
        <location evidence="1">Nucleus</location>
    </subcellularLocation>
</comment>
<feature type="non-terminal residue" evidence="13">
    <location>
        <position position="1"/>
    </location>
</feature>
<comment type="caution">
    <text evidence="13">The sequence shown here is derived from an EMBL/GenBank/DDBJ whole genome shotgun (WGS) entry which is preliminary data.</text>
</comment>
<evidence type="ECO:0000256" key="2">
    <source>
        <dbReference type="ARBA" id="ARBA00013201"/>
    </source>
</evidence>
<comment type="similarity">
    <text evidence="8">Belongs to the 'GDSL' lipolytic enzyme family. IAH1 subfamily.</text>
</comment>
<name>A0A8J7NX85_ATRSP</name>
<evidence type="ECO:0000256" key="6">
    <source>
        <dbReference type="ARBA" id="ARBA00023721"/>
    </source>
</evidence>
<dbReference type="AlphaFoldDB" id="A0A8J7NX85"/>
<keyword evidence="14" id="KW-1185">Reference proteome</keyword>
<comment type="catalytic activity">
    <reaction evidence="10">
        <text>1-O-hexadecyl-2-acetyl-sn-glycero-3-phosphate + H2O = 1-O-hexadecyl-sn-glycero-3-phosphate + acetate + H(+)</text>
        <dbReference type="Rhea" id="RHEA:41704"/>
        <dbReference type="ChEBI" id="CHEBI:15377"/>
        <dbReference type="ChEBI" id="CHEBI:15378"/>
        <dbReference type="ChEBI" id="CHEBI:30089"/>
        <dbReference type="ChEBI" id="CHEBI:77580"/>
        <dbReference type="ChEBI" id="CHEBI:78385"/>
    </reaction>
    <physiologicalReaction direction="left-to-right" evidence="10">
        <dbReference type="Rhea" id="RHEA:41705"/>
    </physiologicalReaction>
</comment>
<evidence type="ECO:0000256" key="7">
    <source>
        <dbReference type="ARBA" id="ARBA00024673"/>
    </source>
</evidence>
<keyword evidence="3" id="KW-0507">mRNA processing</keyword>
<dbReference type="InterPro" id="IPR013830">
    <property type="entry name" value="SGNH_hydro"/>
</dbReference>
<dbReference type="GO" id="GO:0003847">
    <property type="term" value="F:1-alkyl-2-acetylglycerophosphocholine esterase activity"/>
    <property type="evidence" value="ECO:0007669"/>
    <property type="project" value="UniProtKB-EC"/>
</dbReference>
<dbReference type="SUPFAM" id="SSF56281">
    <property type="entry name" value="Metallo-hydrolase/oxidoreductase"/>
    <property type="match status" value="1"/>
</dbReference>
<reference evidence="13" key="1">
    <citation type="journal article" date="2021" name="Cell">
        <title>Tracing the genetic footprints of vertebrate landing in non-teleost ray-finned fishes.</title>
        <authorList>
            <person name="Bi X."/>
            <person name="Wang K."/>
            <person name="Yang L."/>
            <person name="Pan H."/>
            <person name="Jiang H."/>
            <person name="Wei Q."/>
            <person name="Fang M."/>
            <person name="Yu H."/>
            <person name="Zhu C."/>
            <person name="Cai Y."/>
            <person name="He Y."/>
            <person name="Gan X."/>
            <person name="Zeng H."/>
            <person name="Yu D."/>
            <person name="Zhu Y."/>
            <person name="Jiang H."/>
            <person name="Qiu Q."/>
            <person name="Yang H."/>
            <person name="Zhang Y.E."/>
            <person name="Wang W."/>
            <person name="Zhu M."/>
            <person name="He S."/>
            <person name="Zhang G."/>
        </authorList>
    </citation>
    <scope>NUCLEOTIDE SEQUENCE</scope>
    <source>
        <strain evidence="13">Allg_001</strain>
    </source>
</reference>
<evidence type="ECO:0000256" key="9">
    <source>
        <dbReference type="ARBA" id="ARBA00026152"/>
    </source>
</evidence>
<dbReference type="InterPro" id="IPR036866">
    <property type="entry name" value="RibonucZ/Hydroxyglut_hydro"/>
</dbReference>
<dbReference type="SUPFAM" id="SSF52266">
    <property type="entry name" value="SGNH hydrolase"/>
    <property type="match status" value="2"/>
</dbReference>
<evidence type="ECO:0000256" key="3">
    <source>
        <dbReference type="ARBA" id="ARBA00022664"/>
    </source>
</evidence>
<evidence type="ECO:0000256" key="1">
    <source>
        <dbReference type="ARBA" id="ARBA00004123"/>
    </source>
</evidence>
<proteinExistence type="inferred from homology"/>
<sequence length="702" mass="77819">MARLKAALIREYEDNDEVHIEVHNPRNTEAVALNFRGEKLAKVMGCLADKKCEQGQRVSGILVKRNFNYHILTPSDLSNYTDLSVSTVKQTQAIPFTGPYSLLVNQLRSLAGDVEEIDTLDRPTLKIFKNIVLVYEAGMVVLEWLANPLNDMYADTVTTVVLEVQSNPKAQKVLETTKRGKVDMEIYQKRLEVMLQDMFGDDCVEVKEDKNVAVTVDGKTAYISLETRTVTYEEGSAEDESLKEMVELAVQRLYDALNPALKCDVVNRGLSGYNSRWARMVLPRIVNSSTVDASNIAAFAIFFGANDSALKERNPQQHVPLPEYRENLCSMVRHLGSLGVSADRVILIAPPPLDEPAWEKECHRKGSPLNRLNAVTGQYAEACVQLAAECGTDVLDLWTLMQNDGQMAQTMPEAEKDGRKPQCKQYLPPAGILSFKSCSPLNRLNAVTGQYAEACVQLAAECGTDVLDLWTLMQNDGQFSFEPKGWGSAIANRLARKCDVVNRGLSGYNSRWARMVMPRIVNSSTVDASNIAAFAIFFGANDSALKERNPQQHVPLPEYRENLCSMVRHLGSLGVSADRVILIAPPPLDEPAWEKECHRKGSPLNRLNAVTGQYAEACVQLAAECGTDVLDLWTLMQNDGQDFSSYLSDGLHLSDGGSEFVELQLWRLLERRVAPLPLILPYWGDVDPLSPESSLLPGPPAQ</sequence>
<dbReference type="PANTHER" id="PTHR14209:SF19">
    <property type="entry name" value="ISOAMYL ACETATE-HYDROLYZING ESTERASE 1 HOMOLOG"/>
    <property type="match status" value="1"/>
</dbReference>
<evidence type="ECO:0000256" key="10">
    <source>
        <dbReference type="ARBA" id="ARBA00035804"/>
    </source>
</evidence>
<dbReference type="Proteomes" id="UP000736164">
    <property type="component" value="Unassembled WGS sequence"/>
</dbReference>
<dbReference type="InterPro" id="IPR036514">
    <property type="entry name" value="SGNH_hydro_sf"/>
</dbReference>
<evidence type="ECO:0000256" key="4">
    <source>
        <dbReference type="ARBA" id="ARBA00022801"/>
    </source>
</evidence>